<protein>
    <recommendedName>
        <fullName evidence="1">DUF4136 domain-containing protein</fullName>
    </recommendedName>
</protein>
<dbReference type="InterPro" id="IPR025411">
    <property type="entry name" value="DUF4136"/>
</dbReference>
<dbReference type="AlphaFoldDB" id="A0A1I2T6X8"/>
<dbReference type="EMBL" id="FOOT01000003">
    <property type="protein sequence ID" value="SFG60648.1"/>
    <property type="molecule type" value="Genomic_DNA"/>
</dbReference>
<dbReference type="Proteomes" id="UP000198724">
    <property type="component" value="Unassembled WGS sequence"/>
</dbReference>
<dbReference type="STRING" id="1436961.SAMN05421739_1033"/>
<dbReference type="Gene3D" id="3.30.160.670">
    <property type="match status" value="1"/>
</dbReference>
<feature type="domain" description="DUF4136" evidence="1">
    <location>
        <begin position="30"/>
        <end position="195"/>
    </location>
</feature>
<evidence type="ECO:0000313" key="2">
    <source>
        <dbReference type="EMBL" id="SFG60648.1"/>
    </source>
</evidence>
<proteinExistence type="predicted"/>
<reference evidence="3" key="1">
    <citation type="submission" date="2016-10" db="EMBL/GenBank/DDBJ databases">
        <authorList>
            <person name="Varghese N."/>
            <person name="Submissions S."/>
        </authorList>
    </citation>
    <scope>NUCLEOTIDE SEQUENCE [LARGE SCALE GENOMIC DNA]</scope>
    <source>
        <strain evidence="3">LP51</strain>
    </source>
</reference>
<evidence type="ECO:0000313" key="3">
    <source>
        <dbReference type="Proteomes" id="UP000198724"/>
    </source>
</evidence>
<dbReference type="Pfam" id="PF13590">
    <property type="entry name" value="DUF4136"/>
    <property type="match status" value="1"/>
</dbReference>
<gene>
    <name evidence="2" type="ORF">SAMN05421739_1033</name>
</gene>
<accession>A0A1I2T6X8</accession>
<organism evidence="2 3">
    <name type="scientific">Pontibacter chinhatensis</name>
    <dbReference type="NCBI Taxonomy" id="1436961"/>
    <lineage>
        <taxon>Bacteria</taxon>
        <taxon>Pseudomonadati</taxon>
        <taxon>Bacteroidota</taxon>
        <taxon>Cytophagia</taxon>
        <taxon>Cytophagales</taxon>
        <taxon>Hymenobacteraceae</taxon>
        <taxon>Pontibacter</taxon>
    </lineage>
</organism>
<name>A0A1I2T6X8_9BACT</name>
<sequence>MKNSGLLYTLFLLSLVLVGCSGIPQSSNAYTYNTSVDFAKFRSYGWYSAEVPKPRAGGAGPQFNVLLDERVREAVASELFRDGLQLDSEKPDILVAYDLAVDSSQTPGVEYTFPAGFGYGYSYWFGYRFRYSTAGLPSYRPVQQYPAGTLIIDLIDPNTNQLIWRGIKEAGINPTSQDLQRINLAVADIMGQFPPNPVDRRNR</sequence>
<keyword evidence="3" id="KW-1185">Reference proteome</keyword>
<dbReference type="OrthoDB" id="5432251at2"/>
<evidence type="ECO:0000259" key="1">
    <source>
        <dbReference type="Pfam" id="PF13590"/>
    </source>
</evidence>
<dbReference type="PROSITE" id="PS51257">
    <property type="entry name" value="PROKAR_LIPOPROTEIN"/>
    <property type="match status" value="1"/>
</dbReference>
<dbReference type="RefSeq" id="WP_092100401.1">
    <property type="nucleotide sequence ID" value="NZ_FOOT01000003.1"/>
</dbReference>